<keyword evidence="3" id="KW-0677">Repeat</keyword>
<dbReference type="GO" id="GO:0046872">
    <property type="term" value="F:metal ion binding"/>
    <property type="evidence" value="ECO:0007669"/>
    <property type="project" value="UniProtKB-KW"/>
</dbReference>
<evidence type="ECO:0000256" key="2">
    <source>
        <dbReference type="ARBA" id="ARBA00022723"/>
    </source>
</evidence>
<dbReference type="GO" id="GO:0051539">
    <property type="term" value="F:4 iron, 4 sulfur cluster binding"/>
    <property type="evidence" value="ECO:0007669"/>
    <property type="project" value="UniProtKB-KW"/>
</dbReference>
<sequence length="457" mass="50653">MKPGKPEEYVRRMVSGCTDCDICRFLMDECCLVFPRIFELHDREQEGGPPVEDRELLELTDLCTLCGLCPCPDVRANLLRAKAERVRRDGLSPDARLLSDLQSVGTLPALLRRAASFLLKRRTCSAAVARLFGLQPDRRLPLPAKEDFFAWADRRGLRKESRGGRKAAYFVGCTAAYLFPEVARAAVAVLERCGVSVYVPEQQCCGMPTAVEGDEKRTLERVRANLDTLLRLSDAGYDLVCSCPTCGYFLRVILKENACLATGCGGSGRRARSDAAPALTQVLPLPMPPRTYGPSWLADDFFPSLDPEKRIELADRIHDLGEYVRGLAQVDSRILPKRGPGGRWVYFEPCHQREQENGGSYLEILSRISGFQVVRVGSSTDCCGMGGSLGFKREFHEISLQLGGRLFEKIRTLEPDGIVTDCLSCRLQFRHNLPYAVVHPLEILAGSTPLAPQGRDG</sequence>
<keyword evidence="4" id="KW-0408">Iron</keyword>
<evidence type="ECO:0000256" key="4">
    <source>
        <dbReference type="ARBA" id="ARBA00023004"/>
    </source>
</evidence>
<dbReference type="PANTHER" id="PTHR32479:SF19">
    <property type="entry name" value="ANAEROBIC GLYCEROL-3-PHOSPHATE DEHYDROGENASE SUBUNIT C"/>
    <property type="match status" value="1"/>
</dbReference>
<dbReference type="RefSeq" id="WP_073036471.1">
    <property type="nucleotide sequence ID" value="NZ_FQVB01000004.1"/>
</dbReference>
<evidence type="ECO:0000256" key="5">
    <source>
        <dbReference type="ARBA" id="ARBA00023014"/>
    </source>
</evidence>
<keyword evidence="8" id="KW-1185">Reference proteome</keyword>
<dbReference type="OrthoDB" id="9770306at2"/>
<name>A0A1M4TYE8_9BACT</name>
<evidence type="ECO:0000256" key="3">
    <source>
        <dbReference type="ARBA" id="ARBA00022737"/>
    </source>
</evidence>
<evidence type="ECO:0000259" key="6">
    <source>
        <dbReference type="Pfam" id="PF02754"/>
    </source>
</evidence>
<dbReference type="Pfam" id="PF02754">
    <property type="entry name" value="CCG"/>
    <property type="match status" value="2"/>
</dbReference>
<keyword evidence="1" id="KW-0004">4Fe-4S</keyword>
<dbReference type="PANTHER" id="PTHR32479">
    <property type="entry name" value="GLYCOLATE OXIDASE IRON-SULFUR SUBUNIT"/>
    <property type="match status" value="1"/>
</dbReference>
<dbReference type="STRING" id="1121391.SAMN02745206_00413"/>
<dbReference type="Proteomes" id="UP000184076">
    <property type="component" value="Unassembled WGS sequence"/>
</dbReference>
<evidence type="ECO:0000313" key="7">
    <source>
        <dbReference type="EMBL" id="SHE49521.1"/>
    </source>
</evidence>
<dbReference type="GO" id="GO:0016491">
    <property type="term" value="F:oxidoreductase activity"/>
    <property type="evidence" value="ECO:0007669"/>
    <property type="project" value="UniProtKB-ARBA"/>
</dbReference>
<dbReference type="AlphaFoldDB" id="A0A1M4TYE8"/>
<feature type="domain" description="Cysteine-rich" evidence="6">
    <location>
        <begin position="168"/>
        <end position="251"/>
    </location>
</feature>
<evidence type="ECO:0000256" key="1">
    <source>
        <dbReference type="ARBA" id="ARBA00022485"/>
    </source>
</evidence>
<gene>
    <name evidence="7" type="ORF">SAMN02745206_00413</name>
</gene>
<feature type="domain" description="Cysteine-rich" evidence="6">
    <location>
        <begin position="344"/>
        <end position="430"/>
    </location>
</feature>
<proteinExistence type="predicted"/>
<reference evidence="8" key="1">
    <citation type="submission" date="2016-11" db="EMBL/GenBank/DDBJ databases">
        <authorList>
            <person name="Varghese N."/>
            <person name="Submissions S."/>
        </authorList>
    </citation>
    <scope>NUCLEOTIDE SEQUENCE [LARGE SCALE GENOMIC DNA]</scope>
    <source>
        <strain evidence="8">DSM 9756</strain>
    </source>
</reference>
<accession>A0A1M4TYE8</accession>
<dbReference type="EMBL" id="FQVB01000004">
    <property type="protein sequence ID" value="SHE49521.1"/>
    <property type="molecule type" value="Genomic_DNA"/>
</dbReference>
<keyword evidence="5" id="KW-0411">Iron-sulfur</keyword>
<evidence type="ECO:0000313" key="8">
    <source>
        <dbReference type="Proteomes" id="UP000184076"/>
    </source>
</evidence>
<dbReference type="InterPro" id="IPR004017">
    <property type="entry name" value="Cys_rich_dom"/>
</dbReference>
<organism evidence="7 8">
    <name type="scientific">Desulfacinum infernum DSM 9756</name>
    <dbReference type="NCBI Taxonomy" id="1121391"/>
    <lineage>
        <taxon>Bacteria</taxon>
        <taxon>Pseudomonadati</taxon>
        <taxon>Thermodesulfobacteriota</taxon>
        <taxon>Syntrophobacteria</taxon>
        <taxon>Syntrophobacterales</taxon>
        <taxon>Syntrophobacteraceae</taxon>
        <taxon>Desulfacinum</taxon>
    </lineage>
</organism>
<protein>
    <submittedName>
        <fullName evidence="7">Glycerol-3-phosphate dehydrogenase subunit C</fullName>
    </submittedName>
</protein>
<keyword evidence="2" id="KW-0479">Metal-binding</keyword>